<feature type="region of interest" description="Disordered" evidence="1">
    <location>
        <begin position="1"/>
        <end position="22"/>
    </location>
</feature>
<feature type="compositionally biased region" description="Basic residues" evidence="1">
    <location>
        <begin position="188"/>
        <end position="198"/>
    </location>
</feature>
<protein>
    <submittedName>
        <fullName evidence="2">Uncharacterized protein</fullName>
    </submittedName>
</protein>
<reference evidence="2" key="1">
    <citation type="journal article" date="2020" name="Stud. Mycol.">
        <title>101 Dothideomycetes genomes: a test case for predicting lifestyles and emergence of pathogens.</title>
        <authorList>
            <person name="Haridas S."/>
            <person name="Albert R."/>
            <person name="Binder M."/>
            <person name="Bloem J."/>
            <person name="Labutti K."/>
            <person name="Salamov A."/>
            <person name="Andreopoulos B."/>
            <person name="Baker S."/>
            <person name="Barry K."/>
            <person name="Bills G."/>
            <person name="Bluhm B."/>
            <person name="Cannon C."/>
            <person name="Castanera R."/>
            <person name="Culley D."/>
            <person name="Daum C."/>
            <person name="Ezra D."/>
            <person name="Gonzalez J."/>
            <person name="Henrissat B."/>
            <person name="Kuo A."/>
            <person name="Liang C."/>
            <person name="Lipzen A."/>
            <person name="Lutzoni F."/>
            <person name="Magnuson J."/>
            <person name="Mondo S."/>
            <person name="Nolan M."/>
            <person name="Ohm R."/>
            <person name="Pangilinan J."/>
            <person name="Park H.-J."/>
            <person name="Ramirez L."/>
            <person name="Alfaro M."/>
            <person name="Sun H."/>
            <person name="Tritt A."/>
            <person name="Yoshinaga Y."/>
            <person name="Zwiers L.-H."/>
            <person name="Turgeon B."/>
            <person name="Goodwin S."/>
            <person name="Spatafora J."/>
            <person name="Crous P."/>
            <person name="Grigoriev I."/>
        </authorList>
    </citation>
    <scope>NUCLEOTIDE SEQUENCE</scope>
    <source>
        <strain evidence="2">CBS 690.94</strain>
    </source>
</reference>
<evidence type="ECO:0000313" key="3">
    <source>
        <dbReference type="Proteomes" id="UP000799764"/>
    </source>
</evidence>
<dbReference type="Proteomes" id="UP000799764">
    <property type="component" value="Unassembled WGS sequence"/>
</dbReference>
<evidence type="ECO:0000313" key="2">
    <source>
        <dbReference type="EMBL" id="KAF2452097.1"/>
    </source>
</evidence>
<dbReference type="AlphaFoldDB" id="A0A9P4PXK3"/>
<evidence type="ECO:0000256" key="1">
    <source>
        <dbReference type="SAM" id="MobiDB-lite"/>
    </source>
</evidence>
<accession>A0A9P4PXK3</accession>
<name>A0A9P4PXK3_9PLEO</name>
<comment type="caution">
    <text evidence="2">The sequence shown here is derived from an EMBL/GenBank/DDBJ whole genome shotgun (WGS) entry which is preliminary data.</text>
</comment>
<sequence length="198" mass="22062">MGGTQQHSARTNDDCSGRSGRGARRLGALNARLPVQMQMQMQGGSGGRRGRAPRLCLVALSQSWSKSGHNRTTWKARPSRKEQARQGGRRCYIMSCACTASVGRARRGRASRCATARCLADAGCAHAHVLYRWLVLSSLRHDMPGDPTEMAWEPLGPTEPKRHRNLLFPTLRRGPEWLTDRQMPPRLQLHKHKKPPVG</sequence>
<organism evidence="2 3">
    <name type="scientific">Karstenula rhodostoma CBS 690.94</name>
    <dbReference type="NCBI Taxonomy" id="1392251"/>
    <lineage>
        <taxon>Eukaryota</taxon>
        <taxon>Fungi</taxon>
        <taxon>Dikarya</taxon>
        <taxon>Ascomycota</taxon>
        <taxon>Pezizomycotina</taxon>
        <taxon>Dothideomycetes</taxon>
        <taxon>Pleosporomycetidae</taxon>
        <taxon>Pleosporales</taxon>
        <taxon>Massarineae</taxon>
        <taxon>Didymosphaeriaceae</taxon>
        <taxon>Karstenula</taxon>
    </lineage>
</organism>
<feature type="region of interest" description="Disordered" evidence="1">
    <location>
        <begin position="179"/>
        <end position="198"/>
    </location>
</feature>
<proteinExistence type="predicted"/>
<keyword evidence="3" id="KW-1185">Reference proteome</keyword>
<dbReference type="EMBL" id="MU001492">
    <property type="protein sequence ID" value="KAF2452097.1"/>
    <property type="molecule type" value="Genomic_DNA"/>
</dbReference>
<gene>
    <name evidence="2" type="ORF">P171DRAFT_18875</name>
</gene>